<protein>
    <recommendedName>
        <fullName evidence="4">Tetratricopeptide repeat protein</fullName>
    </recommendedName>
</protein>
<dbReference type="RefSeq" id="WP_120176963.1">
    <property type="nucleotide sequence ID" value="NZ_AP018786.1"/>
</dbReference>
<proteinExistence type="predicted"/>
<dbReference type="InterPro" id="IPR011990">
    <property type="entry name" value="TPR-like_helical_dom_sf"/>
</dbReference>
<dbReference type="OrthoDB" id="9803749at2"/>
<dbReference type="EMBL" id="AP018786">
    <property type="protein sequence ID" value="BBF23340.1"/>
    <property type="molecule type" value="Genomic_DNA"/>
</dbReference>
<dbReference type="InterPro" id="IPR019734">
    <property type="entry name" value="TPR_rpt"/>
</dbReference>
<reference evidence="2 3" key="1">
    <citation type="journal article" date="2018" name="Int. J. Syst. Evol. Microbiol.">
        <title>Mesosutterella multiformis gen. nov., sp. nov., a member of the family Sutterellaceae and Sutterella megalosphaeroides sp. nov., isolated from human faeces.</title>
        <authorList>
            <person name="Sakamoto M."/>
            <person name="Ikeyama N."/>
            <person name="Kunihiro T."/>
            <person name="Iino T."/>
            <person name="Yuki M."/>
            <person name="Ohkuma M."/>
        </authorList>
    </citation>
    <scope>NUCLEOTIDE SEQUENCE [LARGE SCALE GENOMIC DNA]</scope>
    <source>
        <strain evidence="2 3">6FBBBH3</strain>
    </source>
</reference>
<feature type="repeat" description="TPR" evidence="1">
    <location>
        <begin position="436"/>
        <end position="469"/>
    </location>
</feature>
<name>A0A2Z6IBR4_9BURK</name>
<dbReference type="AlphaFoldDB" id="A0A2Z6IBR4"/>
<evidence type="ECO:0008006" key="4">
    <source>
        <dbReference type="Google" id="ProtNLM"/>
    </source>
</evidence>
<evidence type="ECO:0000313" key="2">
    <source>
        <dbReference type="EMBL" id="BBF23340.1"/>
    </source>
</evidence>
<organism evidence="2 3">
    <name type="scientific">Sutterella megalosphaeroides</name>
    <dbReference type="NCBI Taxonomy" id="2494234"/>
    <lineage>
        <taxon>Bacteria</taxon>
        <taxon>Pseudomonadati</taxon>
        <taxon>Pseudomonadota</taxon>
        <taxon>Betaproteobacteria</taxon>
        <taxon>Burkholderiales</taxon>
        <taxon>Sutterellaceae</taxon>
        <taxon>Sutterella</taxon>
    </lineage>
</organism>
<evidence type="ECO:0000256" key="1">
    <source>
        <dbReference type="PROSITE-ProRule" id="PRU00339"/>
    </source>
</evidence>
<accession>A0A2Z6IBR4</accession>
<sequence>MFPNSKDTTDLATPVAGESQYETVTRIVEDMLKHRSAEEIARDPIFVQLYASSALATMDYSSWEKALQVLEKAVTESLASTDSFVLTHLLAEARLRTGRTAGALAAAERALELFPNEGTTVRQYVIAAVAEGRREDAERVLGAAIEAGPQDSPDALRTLKDLKRRLKAGVYENLSTAELVTRLADSVSMPNDEDVLFGGVTTLYDIALRRELLRAIVSDPKKHAKNLRILKATEPVLTEEGVFACRSSLQEEGFPIEFNLPYAGISMIAPEALRSFARGVLMGDFGRVEKLRVDDPFEAKVFSEGGKTETVSLLSYFGSSCAESRLTGDEVVYRPMTIEDERILASKEFRPADSDREAWLALIADWVAAGAYAPLARIDDLGESQYNDFAVELARANLVVESDTGLRVLKRKKAIGLLEQALDEAVEEALDDEERFRILQVLGMAYYTDERHWDAVQTFKRALKIRIDSTVLVSLGYALAANSTGILDEPFDVRTARTWMLLTKSARTLRRHIRSAYASGRNARDAVVPAMTGLCGDWVHRAGFESKSERMGYVILSGNCDMAQIFAELAFVEHKPAIAANDWKFEVGMREDLRIDERLQEWIEPLGLKSIRIDPKPAGDMIALTVYLESDDPRPRCYHEAVARQVVAEAIGEAPFMYFCMQEIRFRHEPALDRGMTPSAFAHYFYDMFPQAWAATCATLSFDWHFVTNYEIDTRPEAPLFADIKSGDTFFRGLFDPKIFVDPQAPGLRFSRLMQSYGAQPVTIAFEIARSEETNEFVLDPTTVVVNFRLHLEGTGAARMVGMAYGENRTYMNLVLWRPDQALLEASRWFSAEKGVKWAVYRSLFPLTFIQTLALNDPSAARAALAPLGAFAMLDEAELADPTSVVKKFEVAFEEGQERRARISYENACRGDIFKALDGAYGPEVPEPQFGCFQTRKRRKGFFVDVNGKVRQYRDVPKKQWR</sequence>
<dbReference type="Pfam" id="PF14559">
    <property type="entry name" value="TPR_19"/>
    <property type="match status" value="1"/>
</dbReference>
<keyword evidence="3" id="KW-1185">Reference proteome</keyword>
<dbReference type="Gene3D" id="1.25.40.10">
    <property type="entry name" value="Tetratricopeptide repeat domain"/>
    <property type="match status" value="1"/>
</dbReference>
<dbReference type="PROSITE" id="PS50005">
    <property type="entry name" value="TPR"/>
    <property type="match status" value="1"/>
</dbReference>
<dbReference type="Proteomes" id="UP000271003">
    <property type="component" value="Chromosome"/>
</dbReference>
<gene>
    <name evidence="2" type="ORF">SUTMEG_12310</name>
</gene>
<dbReference type="SUPFAM" id="SSF48452">
    <property type="entry name" value="TPR-like"/>
    <property type="match status" value="1"/>
</dbReference>
<dbReference type="KEGG" id="sutt:SUTMEG_12310"/>
<keyword evidence="1" id="KW-0802">TPR repeat</keyword>
<evidence type="ECO:0000313" key="3">
    <source>
        <dbReference type="Proteomes" id="UP000271003"/>
    </source>
</evidence>
<dbReference type="SMART" id="SM00028">
    <property type="entry name" value="TPR"/>
    <property type="match status" value="2"/>
</dbReference>